<dbReference type="STRING" id="1120996.SAMN02746066_00076"/>
<accession>A0A1M7EMW3</accession>
<feature type="domain" description="Peptidase M16 N-terminal" evidence="3">
    <location>
        <begin position="13"/>
        <end position="156"/>
    </location>
</feature>
<dbReference type="EMBL" id="FRCP01000005">
    <property type="protein sequence ID" value="SHL93030.1"/>
    <property type="molecule type" value="Genomic_DNA"/>
</dbReference>
<name>A0A1M7EMW3_9FIRM</name>
<dbReference type="RefSeq" id="WP_073281613.1">
    <property type="nucleotide sequence ID" value="NZ_FRCP01000005.1"/>
</dbReference>
<protein>
    <submittedName>
        <fullName evidence="5">Predicted Zn-dependent peptidase</fullName>
    </submittedName>
</protein>
<dbReference type="InterPro" id="IPR007863">
    <property type="entry name" value="Peptidase_M16_C"/>
</dbReference>
<dbReference type="FunFam" id="3.30.830.10:FF:000008">
    <property type="entry name" value="Mitochondrial-processing peptidase subunit beta"/>
    <property type="match status" value="1"/>
</dbReference>
<evidence type="ECO:0000313" key="6">
    <source>
        <dbReference type="Proteomes" id="UP000184038"/>
    </source>
</evidence>
<dbReference type="PANTHER" id="PTHR11851:SF49">
    <property type="entry name" value="MITOCHONDRIAL-PROCESSING PEPTIDASE SUBUNIT ALPHA"/>
    <property type="match status" value="1"/>
</dbReference>
<dbReference type="PANTHER" id="PTHR11851">
    <property type="entry name" value="METALLOPROTEASE"/>
    <property type="match status" value="1"/>
</dbReference>
<dbReference type="SUPFAM" id="SSF63411">
    <property type="entry name" value="LuxS/MPP-like metallohydrolase"/>
    <property type="match status" value="2"/>
</dbReference>
<dbReference type="InterPro" id="IPR011249">
    <property type="entry name" value="Metalloenz_LuxS/M16"/>
</dbReference>
<evidence type="ECO:0000256" key="2">
    <source>
        <dbReference type="RuleBase" id="RU004447"/>
    </source>
</evidence>
<dbReference type="OrthoDB" id="9811314at2"/>
<dbReference type="Gene3D" id="3.30.830.10">
    <property type="entry name" value="Metalloenzyme, LuxS/M16 peptidase-like"/>
    <property type="match status" value="2"/>
</dbReference>
<dbReference type="Pfam" id="PF00675">
    <property type="entry name" value="Peptidase_M16"/>
    <property type="match status" value="1"/>
</dbReference>
<dbReference type="Pfam" id="PF05193">
    <property type="entry name" value="Peptidase_M16_C"/>
    <property type="match status" value="1"/>
</dbReference>
<sequence length="420" mass="48076">MTITTRLSNGLPVVLERMPYLKSVSFGVWVKVGSAYENSRNNGIAHMLEHMFFKGTTTRTARDLADITSMIGGNVNAYTSKECTNFYATTIDEYLPIAIDMISDMIQNSVFNAEELEKEKGVVLEEIDMYDDSAEDMCHEMLQKEVWNQHPLGYLISGEKEVVRTFTREQLMEFRNQYYTADNMIISIAGNYNEETILKQLELCFGTIPVTATRPILTIPTYKKCIYKDEKDIEQMHINIAFPSIANIDERRYELTVMNDILGESANCMLFQRIREDMGLTYSIYSYESSFVTTGLFHIYAATNPEPALTIYDEIFHIISEVKEEGFSEKDIEETKKQICVNLTIASESTRNRMDSNAKHIMKYGKIIPLNDVIERVNTITRENVNALAKDILDETSCSIALVGNLDKKIVKGIEQRWKL</sequence>
<proteinExistence type="inferred from homology"/>
<evidence type="ECO:0000259" key="3">
    <source>
        <dbReference type="Pfam" id="PF00675"/>
    </source>
</evidence>
<dbReference type="InterPro" id="IPR011765">
    <property type="entry name" value="Pept_M16_N"/>
</dbReference>
<dbReference type="Proteomes" id="UP000184038">
    <property type="component" value="Unassembled WGS sequence"/>
</dbReference>
<organism evidence="5 6">
    <name type="scientific">Anaerosporobacter mobilis DSM 15930</name>
    <dbReference type="NCBI Taxonomy" id="1120996"/>
    <lineage>
        <taxon>Bacteria</taxon>
        <taxon>Bacillati</taxon>
        <taxon>Bacillota</taxon>
        <taxon>Clostridia</taxon>
        <taxon>Lachnospirales</taxon>
        <taxon>Lachnospiraceae</taxon>
        <taxon>Anaerosporobacter</taxon>
    </lineage>
</organism>
<reference evidence="5 6" key="1">
    <citation type="submission" date="2016-11" db="EMBL/GenBank/DDBJ databases">
        <authorList>
            <person name="Jaros S."/>
            <person name="Januszkiewicz K."/>
            <person name="Wedrychowicz H."/>
        </authorList>
    </citation>
    <scope>NUCLEOTIDE SEQUENCE [LARGE SCALE GENOMIC DNA]</scope>
    <source>
        <strain evidence="5 6">DSM 15930</strain>
    </source>
</reference>
<evidence type="ECO:0000313" key="5">
    <source>
        <dbReference type="EMBL" id="SHL93030.1"/>
    </source>
</evidence>
<evidence type="ECO:0000259" key="4">
    <source>
        <dbReference type="Pfam" id="PF05193"/>
    </source>
</evidence>
<dbReference type="GO" id="GO:0006508">
    <property type="term" value="P:proteolysis"/>
    <property type="evidence" value="ECO:0007669"/>
    <property type="project" value="InterPro"/>
</dbReference>
<evidence type="ECO:0000256" key="1">
    <source>
        <dbReference type="ARBA" id="ARBA00007261"/>
    </source>
</evidence>
<dbReference type="GO" id="GO:0046872">
    <property type="term" value="F:metal ion binding"/>
    <property type="evidence" value="ECO:0007669"/>
    <property type="project" value="InterPro"/>
</dbReference>
<dbReference type="PROSITE" id="PS00143">
    <property type="entry name" value="INSULINASE"/>
    <property type="match status" value="1"/>
</dbReference>
<dbReference type="AlphaFoldDB" id="A0A1M7EMW3"/>
<gene>
    <name evidence="5" type="ORF">SAMN02746066_00076</name>
</gene>
<dbReference type="InterPro" id="IPR001431">
    <property type="entry name" value="Pept_M16_Zn_BS"/>
</dbReference>
<keyword evidence="6" id="KW-1185">Reference proteome</keyword>
<dbReference type="InterPro" id="IPR050361">
    <property type="entry name" value="MPP/UQCRC_Complex"/>
</dbReference>
<dbReference type="GO" id="GO:0004222">
    <property type="term" value="F:metalloendopeptidase activity"/>
    <property type="evidence" value="ECO:0007669"/>
    <property type="project" value="InterPro"/>
</dbReference>
<comment type="similarity">
    <text evidence="1 2">Belongs to the peptidase M16 family.</text>
</comment>
<feature type="domain" description="Peptidase M16 C-terminal" evidence="4">
    <location>
        <begin position="166"/>
        <end position="338"/>
    </location>
</feature>